<dbReference type="InterPro" id="IPR000742">
    <property type="entry name" value="EGF"/>
</dbReference>
<keyword evidence="3" id="KW-0812">Transmembrane</keyword>
<feature type="compositionally biased region" description="Basic and acidic residues" evidence="2">
    <location>
        <begin position="87"/>
        <end position="96"/>
    </location>
</feature>
<evidence type="ECO:0000256" key="1">
    <source>
        <dbReference type="PROSITE-ProRule" id="PRU00076"/>
    </source>
</evidence>
<evidence type="ECO:0000313" key="5">
    <source>
        <dbReference type="EMBL" id="CAD6196862.1"/>
    </source>
</evidence>
<feature type="domain" description="EGF-like" evidence="4">
    <location>
        <begin position="150"/>
        <end position="194"/>
    </location>
</feature>
<evidence type="ECO:0000313" key="6">
    <source>
        <dbReference type="Proteomes" id="UP000835052"/>
    </source>
</evidence>
<accession>A0A8S1HM00</accession>
<comment type="caution">
    <text evidence="1">Lacks conserved residue(s) required for the propagation of feature annotation.</text>
</comment>
<feature type="disulfide bond" evidence="1">
    <location>
        <begin position="154"/>
        <end position="164"/>
    </location>
</feature>
<dbReference type="AlphaFoldDB" id="A0A8S1HM00"/>
<evidence type="ECO:0000256" key="3">
    <source>
        <dbReference type="SAM" id="Phobius"/>
    </source>
</evidence>
<dbReference type="SUPFAM" id="SSF57196">
    <property type="entry name" value="EGF/Laminin"/>
    <property type="match status" value="1"/>
</dbReference>
<proteinExistence type="predicted"/>
<keyword evidence="3" id="KW-1133">Transmembrane helix</keyword>
<feature type="region of interest" description="Disordered" evidence="2">
    <location>
        <begin position="367"/>
        <end position="390"/>
    </location>
</feature>
<evidence type="ECO:0000259" key="4">
    <source>
        <dbReference type="PROSITE" id="PS50026"/>
    </source>
</evidence>
<dbReference type="PROSITE" id="PS50026">
    <property type="entry name" value="EGF_3"/>
    <property type="match status" value="1"/>
</dbReference>
<keyword evidence="6" id="KW-1185">Reference proteome</keyword>
<dbReference type="Gene3D" id="2.10.25.10">
    <property type="entry name" value="Laminin"/>
    <property type="match status" value="1"/>
</dbReference>
<feature type="disulfide bond" evidence="1">
    <location>
        <begin position="184"/>
        <end position="193"/>
    </location>
</feature>
<evidence type="ECO:0000256" key="2">
    <source>
        <dbReference type="SAM" id="MobiDB-lite"/>
    </source>
</evidence>
<dbReference type="Proteomes" id="UP000835052">
    <property type="component" value="Unassembled WGS sequence"/>
</dbReference>
<organism evidence="5 6">
    <name type="scientific">Caenorhabditis auriculariae</name>
    <dbReference type="NCBI Taxonomy" id="2777116"/>
    <lineage>
        <taxon>Eukaryota</taxon>
        <taxon>Metazoa</taxon>
        <taxon>Ecdysozoa</taxon>
        <taxon>Nematoda</taxon>
        <taxon>Chromadorea</taxon>
        <taxon>Rhabditida</taxon>
        <taxon>Rhabditina</taxon>
        <taxon>Rhabditomorpha</taxon>
        <taxon>Rhabditoidea</taxon>
        <taxon>Rhabditidae</taxon>
        <taxon>Peloderinae</taxon>
        <taxon>Caenorhabditis</taxon>
    </lineage>
</organism>
<name>A0A8S1HM00_9PELO</name>
<sequence length="390" mass="43126">MQLSAPSASKLEDLPGYARPARHMKLFYSSLLPRLKFRHLIFAFLLWSAVVPAESCLPSWFRQERSSEPEALNRAKELETNIISDDGSSKEDHEIEPGPGPNTLPAHEAPKSEEYEYYDEVETNTIKYNAGAFATSTLTPVLRKEIEKLKDEKCREYCHHNATCHVEVIFHENEVSTVVPSCHCPHGWEGLQCDRPFVQAFYAPVSGNYKAQSSPLPALAVLFVMLAMFVTLVIYAYKRMSNASEDSLYGSSTGTCPPDAFNVLKTPSVRPMYIGSAQKNSVSGPPSRANAHFFSRLGLSRSAESNSASRQYSKMPRVEISAINRSDHIDFSTLSCDIESHCSRPSLTSGPPPVVIEMARVEAEVRVHSRSSGAPPSPTRSTVAPIITES</sequence>
<keyword evidence="1" id="KW-0245">EGF-like domain</keyword>
<keyword evidence="3" id="KW-0472">Membrane</keyword>
<protein>
    <recommendedName>
        <fullName evidence="4">EGF-like domain-containing protein</fullName>
    </recommendedName>
</protein>
<feature type="region of interest" description="Disordered" evidence="2">
    <location>
        <begin position="79"/>
        <end position="108"/>
    </location>
</feature>
<dbReference type="CDD" id="cd00054">
    <property type="entry name" value="EGF_CA"/>
    <property type="match status" value="1"/>
</dbReference>
<feature type="transmembrane region" description="Helical" evidence="3">
    <location>
        <begin position="216"/>
        <end position="237"/>
    </location>
</feature>
<dbReference type="PROSITE" id="PS00022">
    <property type="entry name" value="EGF_1"/>
    <property type="match status" value="1"/>
</dbReference>
<dbReference type="OrthoDB" id="5828581at2759"/>
<dbReference type="PROSITE" id="PS01186">
    <property type="entry name" value="EGF_2"/>
    <property type="match status" value="1"/>
</dbReference>
<keyword evidence="1" id="KW-1015">Disulfide bond</keyword>
<feature type="compositionally biased region" description="Polar residues" evidence="2">
    <location>
        <begin position="370"/>
        <end position="382"/>
    </location>
</feature>
<comment type="caution">
    <text evidence="5">The sequence shown here is derived from an EMBL/GenBank/DDBJ whole genome shotgun (WGS) entry which is preliminary data.</text>
</comment>
<dbReference type="EMBL" id="CAJGYM010000081">
    <property type="protein sequence ID" value="CAD6196862.1"/>
    <property type="molecule type" value="Genomic_DNA"/>
</dbReference>
<reference evidence="5" key="1">
    <citation type="submission" date="2020-10" db="EMBL/GenBank/DDBJ databases">
        <authorList>
            <person name="Kikuchi T."/>
        </authorList>
    </citation>
    <scope>NUCLEOTIDE SEQUENCE</scope>
    <source>
        <strain evidence="5">NKZ352</strain>
    </source>
</reference>
<gene>
    <name evidence="5" type="ORF">CAUJ_LOCUS12773</name>
</gene>